<sequence length="138" mass="16049">MTPPHLRHQVIRIYKELLFLGREYPLGYQFFRERLHRAFASQAHITDEEKIIDGIRRAEYVKKARNLKMFPPLRWDMLGRGMLEARSCFKRAGPALGREVGLKLVGEVVGPGFTLNFLFKDGTLTVMNRDLNGFRMVL</sequence>
<name>A0A0H1B535_9EURO</name>
<dbReference type="GO" id="GO:0022904">
    <property type="term" value="P:respiratory electron transport chain"/>
    <property type="evidence" value="ECO:0007669"/>
    <property type="project" value="TreeGrafter"/>
</dbReference>
<dbReference type="Proteomes" id="UP000053573">
    <property type="component" value="Unassembled WGS sequence"/>
</dbReference>
<keyword evidence="3" id="KW-1185">Reference proteome</keyword>
<dbReference type="GO" id="GO:0005739">
    <property type="term" value="C:mitochondrion"/>
    <property type="evidence" value="ECO:0007669"/>
    <property type="project" value="TreeGrafter"/>
</dbReference>
<protein>
    <submittedName>
        <fullName evidence="2">Uncharacterized protein</fullName>
    </submittedName>
</protein>
<organism evidence="2 3">
    <name type="scientific">Blastomyces silverae</name>
    <dbReference type="NCBI Taxonomy" id="2060906"/>
    <lineage>
        <taxon>Eukaryota</taxon>
        <taxon>Fungi</taxon>
        <taxon>Dikarya</taxon>
        <taxon>Ascomycota</taxon>
        <taxon>Pezizomycotina</taxon>
        <taxon>Eurotiomycetes</taxon>
        <taxon>Eurotiomycetidae</taxon>
        <taxon>Onygenales</taxon>
        <taxon>Ajellomycetaceae</taxon>
        <taxon>Blastomyces</taxon>
    </lineage>
</organism>
<dbReference type="PANTHER" id="PTHR21024">
    <property type="entry name" value="GROWTH HORMONE-INDUCIBLE SOLUBLE PROTEIN-RELATED"/>
    <property type="match status" value="1"/>
</dbReference>
<dbReference type="InterPro" id="IPR052000">
    <property type="entry name" value="ETFRF1"/>
</dbReference>
<comment type="similarity">
    <text evidence="1">Belongs to the complex I LYR family.</text>
</comment>
<dbReference type="AlphaFoldDB" id="A0A0H1B535"/>
<dbReference type="InterPro" id="IPR045296">
    <property type="entry name" value="Complex1_LYR_ETFRF1_LYRM5"/>
</dbReference>
<evidence type="ECO:0000313" key="2">
    <source>
        <dbReference type="EMBL" id="KLJ06193.1"/>
    </source>
</evidence>
<evidence type="ECO:0000256" key="1">
    <source>
        <dbReference type="ARBA" id="ARBA00009508"/>
    </source>
</evidence>
<gene>
    <name evidence="2" type="ORF">EMPG_10374</name>
</gene>
<evidence type="ECO:0000313" key="3">
    <source>
        <dbReference type="Proteomes" id="UP000053573"/>
    </source>
</evidence>
<dbReference type="OrthoDB" id="10258445at2759"/>
<dbReference type="GO" id="GO:0090324">
    <property type="term" value="P:negative regulation of oxidative phosphorylation"/>
    <property type="evidence" value="ECO:0007669"/>
    <property type="project" value="InterPro"/>
</dbReference>
<accession>A0A0H1B535</accession>
<dbReference type="CDD" id="cd20265">
    <property type="entry name" value="Complex1_LYR_ETFRF1_LYRM5"/>
    <property type="match status" value="1"/>
</dbReference>
<dbReference type="STRING" id="2060906.A0A0H1B535"/>
<dbReference type="Pfam" id="PF13233">
    <property type="entry name" value="Complex1_LYR_2"/>
    <property type="match status" value="1"/>
</dbReference>
<comment type="caution">
    <text evidence="2">The sequence shown here is derived from an EMBL/GenBank/DDBJ whole genome shotgun (WGS) entry which is preliminary data.</text>
</comment>
<dbReference type="PANTHER" id="PTHR21024:SF0">
    <property type="entry name" value="ELECTRON TRANSFER FLAVOPROTEIN REGULATORY FACTOR 1"/>
    <property type="match status" value="1"/>
</dbReference>
<reference evidence="3" key="1">
    <citation type="journal article" date="2015" name="PLoS Genet.">
        <title>The dynamic genome and transcriptome of the human fungal pathogen Blastomyces and close relative Emmonsia.</title>
        <authorList>
            <person name="Munoz J.F."/>
            <person name="Gauthier G.M."/>
            <person name="Desjardins C.A."/>
            <person name="Gallo J.E."/>
            <person name="Holder J."/>
            <person name="Sullivan T.D."/>
            <person name="Marty A.J."/>
            <person name="Carmen J.C."/>
            <person name="Chen Z."/>
            <person name="Ding L."/>
            <person name="Gujja S."/>
            <person name="Magrini V."/>
            <person name="Misas E."/>
            <person name="Mitreva M."/>
            <person name="Priest M."/>
            <person name="Saif S."/>
            <person name="Whiston E.A."/>
            <person name="Young S."/>
            <person name="Zeng Q."/>
            <person name="Goldman W.E."/>
            <person name="Mardis E.R."/>
            <person name="Taylor J.W."/>
            <person name="McEwen J.G."/>
            <person name="Clay O.K."/>
            <person name="Klein B.S."/>
            <person name="Cuomo C.A."/>
        </authorList>
    </citation>
    <scope>NUCLEOTIDE SEQUENCE [LARGE SCALE GENOMIC DNA]</scope>
    <source>
        <strain evidence="3">UAMH 139</strain>
    </source>
</reference>
<dbReference type="EMBL" id="LDEV01003254">
    <property type="protein sequence ID" value="KLJ06193.1"/>
    <property type="molecule type" value="Genomic_DNA"/>
</dbReference>
<proteinExistence type="inferred from homology"/>